<proteinExistence type="predicted"/>
<evidence type="ECO:0000313" key="3">
    <source>
        <dbReference type="Proteomes" id="UP000198287"/>
    </source>
</evidence>
<dbReference type="AlphaFoldDB" id="A0A226DYK1"/>
<feature type="region of interest" description="Disordered" evidence="1">
    <location>
        <begin position="1"/>
        <end position="84"/>
    </location>
</feature>
<keyword evidence="3" id="KW-1185">Reference proteome</keyword>
<feature type="region of interest" description="Disordered" evidence="1">
    <location>
        <begin position="131"/>
        <end position="167"/>
    </location>
</feature>
<feature type="compositionally biased region" description="Acidic residues" evidence="1">
    <location>
        <begin position="37"/>
        <end position="46"/>
    </location>
</feature>
<evidence type="ECO:0000313" key="2">
    <source>
        <dbReference type="EMBL" id="OXA50545.1"/>
    </source>
</evidence>
<sequence>MSLPPTPSTSSKRKATPTSRGNKKEKKEIVYKFCVPDSEEDEEEESIFSSKKKWTPVESKLNGTPFSKPPPTNPRSRYVGKTIDIRGGKPIPEWWKTATVLRTDKKMARKSEDKQDGKLWKFYCKLAREPVTDGAESQNSNRSDGDSCTPLTPATPPIITSNDSPLTAEERTIVNDKIKDAGIEGLPVPGTDCKVLYKPPDTSRGGKFYRPWGLFAMIKGTGEKNHHYICTADHNCVRYNGVIMEEHPRCHLHKGGQIGFVLGQFTDGNNKKSEVVLHVIASFNYTEGDEEGKKESANVELRKQTWSDDYGWAAYKKEREALGRTAPDLFEIKSRRMYFEEETEMMKIYSARQTATLFQLLLWPDTTIKIICLNQKINLPNAAYQELLDEMDGLGIELKIHDKLKPKIAEELVVDSRLEIPFMMKAEPNENMYSIFRRGQELIDDQEKDKKTGKDDKKKESIAVLYFASSPFIIYAGQALKSGVHGDSQNSSDPVVDYKNKKGDQPDPEIVPIGVVAAADRYKWEFHLHVCALLASLFKLTNHINPEQFSAQSHPLCINKQLDSSFVDKKSWGIISSYMMKKFLVDISLHPK</sequence>
<reference evidence="2 3" key="1">
    <citation type="submission" date="2015-12" db="EMBL/GenBank/DDBJ databases">
        <title>The genome of Folsomia candida.</title>
        <authorList>
            <person name="Faddeeva A."/>
            <person name="Derks M.F."/>
            <person name="Anvar Y."/>
            <person name="Smit S."/>
            <person name="Van Straalen N."/>
            <person name="Roelofs D."/>
        </authorList>
    </citation>
    <scope>NUCLEOTIDE SEQUENCE [LARGE SCALE GENOMIC DNA]</scope>
    <source>
        <strain evidence="2 3">VU population</strain>
        <tissue evidence="2">Whole body</tissue>
    </source>
</reference>
<feature type="compositionally biased region" description="Low complexity" evidence="1">
    <location>
        <begin position="149"/>
        <end position="160"/>
    </location>
</feature>
<dbReference type="Proteomes" id="UP000198287">
    <property type="component" value="Unassembled WGS sequence"/>
</dbReference>
<protein>
    <submittedName>
        <fullName evidence="2">Uncharacterized protein</fullName>
    </submittedName>
</protein>
<organism evidence="2 3">
    <name type="scientific">Folsomia candida</name>
    <name type="common">Springtail</name>
    <dbReference type="NCBI Taxonomy" id="158441"/>
    <lineage>
        <taxon>Eukaryota</taxon>
        <taxon>Metazoa</taxon>
        <taxon>Ecdysozoa</taxon>
        <taxon>Arthropoda</taxon>
        <taxon>Hexapoda</taxon>
        <taxon>Collembola</taxon>
        <taxon>Entomobryomorpha</taxon>
        <taxon>Isotomoidea</taxon>
        <taxon>Isotomidae</taxon>
        <taxon>Proisotominae</taxon>
        <taxon>Folsomia</taxon>
    </lineage>
</organism>
<accession>A0A226DYK1</accession>
<gene>
    <name evidence="2" type="ORF">Fcan01_14884</name>
</gene>
<evidence type="ECO:0000256" key="1">
    <source>
        <dbReference type="SAM" id="MobiDB-lite"/>
    </source>
</evidence>
<dbReference type="EMBL" id="LNIX01000009">
    <property type="protein sequence ID" value="OXA50545.1"/>
    <property type="molecule type" value="Genomic_DNA"/>
</dbReference>
<comment type="caution">
    <text evidence="2">The sequence shown here is derived from an EMBL/GenBank/DDBJ whole genome shotgun (WGS) entry which is preliminary data.</text>
</comment>
<name>A0A226DYK1_FOLCA</name>